<organism evidence="2 3">
    <name type="scientific">Rubrivivax albus</name>
    <dbReference type="NCBI Taxonomy" id="2499835"/>
    <lineage>
        <taxon>Bacteria</taxon>
        <taxon>Pseudomonadati</taxon>
        <taxon>Pseudomonadota</taxon>
        <taxon>Betaproteobacteria</taxon>
        <taxon>Burkholderiales</taxon>
        <taxon>Sphaerotilaceae</taxon>
        <taxon>Rubrivivax</taxon>
    </lineage>
</organism>
<protein>
    <submittedName>
        <fullName evidence="2">Uncharacterized protein</fullName>
    </submittedName>
</protein>
<dbReference type="Proteomes" id="UP000288178">
    <property type="component" value="Unassembled WGS sequence"/>
</dbReference>
<evidence type="ECO:0000256" key="1">
    <source>
        <dbReference type="SAM" id="Coils"/>
    </source>
</evidence>
<reference evidence="2 3" key="1">
    <citation type="submission" date="2019-01" db="EMBL/GenBank/DDBJ databases">
        <authorList>
            <person name="Chen W.-M."/>
        </authorList>
    </citation>
    <scope>NUCLEOTIDE SEQUENCE [LARGE SCALE GENOMIC DNA]</scope>
    <source>
        <strain evidence="2 3">ICH-3</strain>
    </source>
</reference>
<feature type="coiled-coil region" evidence="1">
    <location>
        <begin position="18"/>
        <end position="139"/>
    </location>
</feature>
<dbReference type="RefSeq" id="WP_128200776.1">
    <property type="nucleotide sequence ID" value="NZ_SACT01000010.1"/>
</dbReference>
<comment type="caution">
    <text evidence="2">The sequence shown here is derived from an EMBL/GenBank/DDBJ whole genome shotgun (WGS) entry which is preliminary data.</text>
</comment>
<dbReference type="EMBL" id="SACT01000010">
    <property type="protein sequence ID" value="RVT48390.1"/>
    <property type="molecule type" value="Genomic_DNA"/>
</dbReference>
<proteinExistence type="predicted"/>
<gene>
    <name evidence="2" type="ORF">ENE75_22095</name>
</gene>
<evidence type="ECO:0000313" key="3">
    <source>
        <dbReference type="Proteomes" id="UP000288178"/>
    </source>
</evidence>
<keyword evidence="1" id="KW-0175">Coiled coil</keyword>
<sequence>MNDTLTADLQARLAATENQIAELDFDAARARIKRADEQVQTLRGDAGALHLIESQELQHARGEAKQARIALSSLEGRQTKLQAEAANLRRLLTAQQAVDKAVPPIAVAEGRVEAAAEALRQAEATVARLDALIDEETTAAQAAVLTDGAAMLEAVKAGGNALAAVPTRADKVQPLKIARATADEERAQAERALKIERDALSKLRLQLRTAEATVAELDFLAARAAFVQAAGRYKAARVRAKQGGWRAPDLDGEANAAMVADFAANGDQ</sequence>
<evidence type="ECO:0000313" key="2">
    <source>
        <dbReference type="EMBL" id="RVT48390.1"/>
    </source>
</evidence>
<accession>A0A437JNJ0</accession>
<dbReference type="AlphaFoldDB" id="A0A437JNJ0"/>
<name>A0A437JNJ0_9BURK</name>
<feature type="coiled-coil region" evidence="1">
    <location>
        <begin position="179"/>
        <end position="213"/>
    </location>
</feature>
<keyword evidence="3" id="KW-1185">Reference proteome</keyword>